<dbReference type="SUPFAM" id="SSF52833">
    <property type="entry name" value="Thioredoxin-like"/>
    <property type="match status" value="1"/>
</dbReference>
<feature type="binding site" evidence="3">
    <location>
        <position position="196"/>
    </location>
    <ligand>
        <name>Cu cation</name>
        <dbReference type="ChEBI" id="CHEBI:23378"/>
    </ligand>
</feature>
<dbReference type="GO" id="GO:0046872">
    <property type="term" value="F:metal ion binding"/>
    <property type="evidence" value="ECO:0007669"/>
    <property type="project" value="UniProtKB-KW"/>
</dbReference>
<keyword evidence="4" id="KW-1015">Disulfide bond</keyword>
<dbReference type="InterPro" id="IPR003782">
    <property type="entry name" value="SCO1/SenC"/>
</dbReference>
<dbReference type="FunFam" id="3.40.30.10:FF:000013">
    <property type="entry name" value="Blast:Protein SCO1 homolog, mitochondrial"/>
    <property type="match status" value="1"/>
</dbReference>
<reference evidence="6" key="1">
    <citation type="submission" date="2005-08" db="EMBL/GenBank/DDBJ databases">
        <title>Complete sequence of Chromosome1 of Ralstonia eutropha JMP134.</title>
        <authorList>
            <person name="Copeland A."/>
            <person name="Lucas S."/>
            <person name="Lapidus A."/>
            <person name="Barry K."/>
            <person name="Detter J.C."/>
            <person name="Glavina T."/>
            <person name="Hammon N."/>
            <person name="Israni S."/>
            <person name="Pitluck S."/>
            <person name="Goltsman E."/>
            <person name="Martinez M."/>
            <person name="Schmutz J."/>
            <person name="Larimer F."/>
            <person name="Land M."/>
            <person name="Lykidis A."/>
            <person name="Richardson P."/>
        </authorList>
    </citation>
    <scope>NUCLEOTIDE SEQUENCE</scope>
    <source>
        <strain evidence="6">JMP134</strain>
    </source>
</reference>
<dbReference type="AlphaFoldDB" id="Q476H7"/>
<dbReference type="eggNOG" id="COG1999">
    <property type="taxonomic scope" value="Bacteria"/>
</dbReference>
<dbReference type="CDD" id="cd02968">
    <property type="entry name" value="SCO"/>
    <property type="match status" value="1"/>
</dbReference>
<dbReference type="STRING" id="264198.Reut_A0324"/>
<evidence type="ECO:0000256" key="3">
    <source>
        <dbReference type="PIRSR" id="PIRSR603782-1"/>
    </source>
</evidence>
<dbReference type="EMBL" id="CP000090">
    <property type="protein sequence ID" value="AAZ59706.1"/>
    <property type="molecule type" value="Genomic_DNA"/>
</dbReference>
<dbReference type="HOGENOM" id="CLU_050131_3_0_4"/>
<name>Q476H7_CUPPJ</name>
<dbReference type="InterPro" id="IPR013766">
    <property type="entry name" value="Thioredoxin_domain"/>
</dbReference>
<evidence type="ECO:0000259" key="5">
    <source>
        <dbReference type="PROSITE" id="PS51352"/>
    </source>
</evidence>
<sequence length="231" mass="25395">MGDTVCCPRHRGASDLPAPLDFRFPMTKPSQPHGLFASFRRFAALAFLALALAACGQQKASFRNVDISGGADFGKDFSLIDHNGKVRTISDFKGKVVVMFFGYTHCPDVCPTTMAELKAVMEQLGPDADKVQVLFVTVDPERDTQALLAQYVPAFDPRFLGMRPADEAALQKVAKDFKVYYAKVPGTSPNNYTMDHSAGSYVFDPEGHLRLFIRHGQGPEPIAHDIKQLLS</sequence>
<gene>
    <name evidence="6" type="ordered locus">Reut_A0324</name>
</gene>
<dbReference type="Pfam" id="PF02630">
    <property type="entry name" value="SCO1-SenC"/>
    <property type="match status" value="1"/>
</dbReference>
<organism evidence="6">
    <name type="scientific">Cupriavidus pinatubonensis (strain JMP 134 / LMG 1197)</name>
    <name type="common">Cupriavidus necator (strain JMP 134)</name>
    <dbReference type="NCBI Taxonomy" id="264198"/>
    <lineage>
        <taxon>Bacteria</taxon>
        <taxon>Pseudomonadati</taxon>
        <taxon>Pseudomonadota</taxon>
        <taxon>Betaproteobacteria</taxon>
        <taxon>Burkholderiales</taxon>
        <taxon>Burkholderiaceae</taxon>
        <taxon>Cupriavidus</taxon>
    </lineage>
</organism>
<evidence type="ECO:0000256" key="4">
    <source>
        <dbReference type="PIRSR" id="PIRSR603782-2"/>
    </source>
</evidence>
<dbReference type="KEGG" id="reu:Reut_A0324"/>
<dbReference type="InterPro" id="IPR036249">
    <property type="entry name" value="Thioredoxin-like_sf"/>
</dbReference>
<keyword evidence="2 3" id="KW-0186">Copper</keyword>
<feature type="binding site" evidence="3">
    <location>
        <position position="110"/>
    </location>
    <ligand>
        <name>Cu cation</name>
        <dbReference type="ChEBI" id="CHEBI:23378"/>
    </ligand>
</feature>
<dbReference type="Gene3D" id="3.40.30.10">
    <property type="entry name" value="Glutaredoxin"/>
    <property type="match status" value="1"/>
</dbReference>
<keyword evidence="3" id="KW-0479">Metal-binding</keyword>
<evidence type="ECO:0000256" key="2">
    <source>
        <dbReference type="ARBA" id="ARBA00023008"/>
    </source>
</evidence>
<evidence type="ECO:0000256" key="1">
    <source>
        <dbReference type="ARBA" id="ARBA00010996"/>
    </source>
</evidence>
<protein>
    <submittedName>
        <fullName evidence="6">Electron transport protein SCO1/SenC</fullName>
    </submittedName>
</protein>
<feature type="domain" description="Thioredoxin" evidence="5">
    <location>
        <begin position="68"/>
        <end position="231"/>
    </location>
</feature>
<proteinExistence type="inferred from homology"/>
<accession>Q476H7</accession>
<feature type="disulfide bond" description="Redox-active" evidence="4">
    <location>
        <begin position="106"/>
        <end position="110"/>
    </location>
</feature>
<dbReference type="PANTHER" id="PTHR12151:SF25">
    <property type="entry name" value="LINALOOL DEHYDRATASE_ISOMERASE DOMAIN-CONTAINING PROTEIN"/>
    <property type="match status" value="1"/>
</dbReference>
<comment type="similarity">
    <text evidence="1">Belongs to the SCO1/2 family.</text>
</comment>
<dbReference type="PROSITE" id="PS51352">
    <property type="entry name" value="THIOREDOXIN_2"/>
    <property type="match status" value="1"/>
</dbReference>
<dbReference type="PANTHER" id="PTHR12151">
    <property type="entry name" value="ELECTRON TRANSPORT PROTIN SCO1/SENC FAMILY MEMBER"/>
    <property type="match status" value="1"/>
</dbReference>
<feature type="binding site" evidence="3">
    <location>
        <position position="106"/>
    </location>
    <ligand>
        <name>Cu cation</name>
        <dbReference type="ChEBI" id="CHEBI:23378"/>
    </ligand>
</feature>
<evidence type="ECO:0000313" key="6">
    <source>
        <dbReference type="EMBL" id="AAZ59706.1"/>
    </source>
</evidence>